<sequence>MKRYIFESAIEKELVNSFRTTYDGPITPDEEELDGGAFWSIESIKENMGKGIFTPNFESEFTAIFLSEQ</sequence>
<organism evidence="1">
    <name type="scientific">gut metagenome</name>
    <dbReference type="NCBI Taxonomy" id="749906"/>
    <lineage>
        <taxon>unclassified sequences</taxon>
        <taxon>metagenomes</taxon>
        <taxon>organismal metagenomes</taxon>
    </lineage>
</organism>
<dbReference type="AlphaFoldDB" id="J9CFR0"/>
<keyword evidence="1" id="KW-0378">Hydrolase</keyword>
<dbReference type="Gene3D" id="3.90.79.10">
    <property type="entry name" value="Nucleoside Triphosphate Pyrophosphohydrolase"/>
    <property type="match status" value="1"/>
</dbReference>
<protein>
    <submittedName>
        <fullName evidence="1">NTP pyrophosphohydrolase</fullName>
    </submittedName>
</protein>
<proteinExistence type="predicted"/>
<dbReference type="GO" id="GO:0016787">
    <property type="term" value="F:hydrolase activity"/>
    <property type="evidence" value="ECO:0007669"/>
    <property type="project" value="UniProtKB-KW"/>
</dbReference>
<name>J9CFR0_9ZZZZ</name>
<reference evidence="1" key="1">
    <citation type="journal article" date="2012" name="PLoS ONE">
        <title>Gene sets for utilization of primary and secondary nutrition supplies in the distal gut of endangered iberian lynx.</title>
        <authorList>
            <person name="Alcaide M."/>
            <person name="Messina E."/>
            <person name="Richter M."/>
            <person name="Bargiela R."/>
            <person name="Peplies J."/>
            <person name="Huws S.A."/>
            <person name="Newbold C.J."/>
            <person name="Golyshin P.N."/>
            <person name="Simon M.A."/>
            <person name="Lopez G."/>
            <person name="Yakimov M.M."/>
            <person name="Ferrer M."/>
        </authorList>
    </citation>
    <scope>NUCLEOTIDE SEQUENCE</scope>
</reference>
<gene>
    <name evidence="1" type="ORF">EVA_13018</name>
</gene>
<comment type="caution">
    <text evidence="1">The sequence shown here is derived from an EMBL/GenBank/DDBJ whole genome shotgun (WGS) entry which is preliminary data.</text>
</comment>
<accession>J9CFR0</accession>
<dbReference type="EMBL" id="AMCI01004063">
    <property type="protein sequence ID" value="EJW98875.1"/>
    <property type="molecule type" value="Genomic_DNA"/>
</dbReference>
<evidence type="ECO:0000313" key="1">
    <source>
        <dbReference type="EMBL" id="EJW98875.1"/>
    </source>
</evidence>